<organism evidence="2 3">
    <name type="scientific">Aspergillus ibericus CBS 121593</name>
    <dbReference type="NCBI Taxonomy" id="1448316"/>
    <lineage>
        <taxon>Eukaryota</taxon>
        <taxon>Fungi</taxon>
        <taxon>Dikarya</taxon>
        <taxon>Ascomycota</taxon>
        <taxon>Pezizomycotina</taxon>
        <taxon>Eurotiomycetes</taxon>
        <taxon>Eurotiomycetidae</taxon>
        <taxon>Eurotiales</taxon>
        <taxon>Aspergillaceae</taxon>
        <taxon>Aspergillus</taxon>
        <taxon>Aspergillus subgen. Circumdati</taxon>
    </lineage>
</organism>
<protein>
    <submittedName>
        <fullName evidence="2">Uncharacterized protein</fullName>
    </submittedName>
</protein>
<reference evidence="2 3" key="1">
    <citation type="submission" date="2018-02" db="EMBL/GenBank/DDBJ databases">
        <title>The genomes of Aspergillus section Nigri reveals drivers in fungal speciation.</title>
        <authorList>
            <consortium name="DOE Joint Genome Institute"/>
            <person name="Vesth T.C."/>
            <person name="Nybo J."/>
            <person name="Theobald S."/>
            <person name="Brandl J."/>
            <person name="Frisvad J.C."/>
            <person name="Nielsen K.F."/>
            <person name="Lyhne E.K."/>
            <person name="Kogle M.E."/>
            <person name="Kuo A."/>
            <person name="Riley R."/>
            <person name="Clum A."/>
            <person name="Nolan M."/>
            <person name="Lipzen A."/>
            <person name="Salamov A."/>
            <person name="Henrissat B."/>
            <person name="Wiebenga A."/>
            <person name="De vries R.P."/>
            <person name="Grigoriev I.V."/>
            <person name="Mortensen U.H."/>
            <person name="Andersen M.R."/>
            <person name="Baker S.E."/>
        </authorList>
    </citation>
    <scope>NUCLEOTIDE SEQUENCE [LARGE SCALE GENOMIC DNA]</scope>
    <source>
        <strain evidence="2 3">CBS 121593</strain>
    </source>
</reference>
<proteinExistence type="predicted"/>
<name>A0A395H5T9_9EURO</name>
<feature type="region of interest" description="Disordered" evidence="1">
    <location>
        <begin position="476"/>
        <end position="672"/>
    </location>
</feature>
<sequence length="672" mass="73383">MLMLTSLTPPLDSPPHLRTTFAQEDTRFRFTPVKTTKTAPRVWERKPSTAFRARGKSRKVWKRFRSSFNSMKSLQQLTAERHHIDYDLYLEINSSRNPGLARGVKRRCFALEADDMEDVRGRSFLETKWEAQVTGRRRKLPLVYSDFLDISDEPVEYDSLQPQESGDDASNVPEVPTSTLEEALAENPAAEDECSSRMPETPTRLAAAAAYPRTLHGQSPLVFGGMTDSPAHINPHEVSEQPVLALSDSADVPTTPEEDHDEQTVATMIGDQPDPVPELEPELEALEEQVPATITAPVPDLTAEQESTLVRSALRSSLDGEDTELLNNFLSKAKAKREAKAAAMIAPDAEKDAEKTEQELPVVVASPTPPSRRALEDLDANSPSPQKPQVSPTKPQDEGSPQPSSPRRSSRPRTNRSSTLLTTITAAAAVRNTLSLRRAKGTEFIFLQRTEAQELALATRRNTRLNKGNALMPKFVLQGLSRKSPEAKKASPCTDDRSGDDSGRSHKKKHVSWNDDRLVQFEGEEDGAKDDGHDVVHDGSKGKSPEKRKAASSRTTRSQVAPKSGGEDRADAATAAATAPATATPRTRRVRRLGPGAAQADSAGTLSLSSPLSESQSSDRKKLTPKSPRRGPATPSKAADSIKTSLRSSSAKTNLLKIHAGSTPVPRKMRPR</sequence>
<evidence type="ECO:0000313" key="3">
    <source>
        <dbReference type="Proteomes" id="UP000249402"/>
    </source>
</evidence>
<feature type="compositionally biased region" description="Basic and acidic residues" evidence="1">
    <location>
        <begin position="483"/>
        <end position="504"/>
    </location>
</feature>
<feature type="region of interest" description="Disordered" evidence="1">
    <location>
        <begin position="345"/>
        <end position="421"/>
    </location>
</feature>
<feature type="compositionally biased region" description="Low complexity" evidence="1">
    <location>
        <begin position="606"/>
        <end position="616"/>
    </location>
</feature>
<keyword evidence="3" id="KW-1185">Reference proteome</keyword>
<evidence type="ECO:0000313" key="2">
    <source>
        <dbReference type="EMBL" id="RAL02515.1"/>
    </source>
</evidence>
<feature type="compositionally biased region" description="Basic and acidic residues" evidence="1">
    <location>
        <begin position="529"/>
        <end position="549"/>
    </location>
</feature>
<feature type="compositionally biased region" description="Low complexity" evidence="1">
    <location>
        <begin position="572"/>
        <end position="585"/>
    </location>
</feature>
<dbReference type="VEuPathDB" id="FungiDB:BO80DRAFT_36883"/>
<dbReference type="AlphaFoldDB" id="A0A395H5T9"/>
<accession>A0A395H5T9</accession>
<evidence type="ECO:0000256" key="1">
    <source>
        <dbReference type="SAM" id="MobiDB-lite"/>
    </source>
</evidence>
<feature type="compositionally biased region" description="Basic and acidic residues" evidence="1">
    <location>
        <begin position="348"/>
        <end position="358"/>
    </location>
</feature>
<dbReference type="RefSeq" id="XP_025576842.1">
    <property type="nucleotide sequence ID" value="XM_025716358.1"/>
</dbReference>
<dbReference type="OrthoDB" id="4207369at2759"/>
<dbReference type="EMBL" id="KZ824431">
    <property type="protein sequence ID" value="RAL02515.1"/>
    <property type="molecule type" value="Genomic_DNA"/>
</dbReference>
<feature type="compositionally biased region" description="Polar residues" evidence="1">
    <location>
        <begin position="381"/>
        <end position="394"/>
    </location>
</feature>
<feature type="compositionally biased region" description="Polar residues" evidence="1">
    <location>
        <begin position="642"/>
        <end position="653"/>
    </location>
</feature>
<dbReference type="GeneID" id="37221223"/>
<gene>
    <name evidence="2" type="ORF">BO80DRAFT_36883</name>
</gene>
<dbReference type="Proteomes" id="UP000249402">
    <property type="component" value="Unassembled WGS sequence"/>
</dbReference>
<feature type="compositionally biased region" description="Polar residues" evidence="1">
    <location>
        <begin position="552"/>
        <end position="561"/>
    </location>
</feature>
<dbReference type="STRING" id="1448316.A0A395H5T9"/>